<evidence type="ECO:0000256" key="4">
    <source>
        <dbReference type="ARBA" id="ARBA00023163"/>
    </source>
</evidence>
<feature type="region of interest" description="Disordered" evidence="6">
    <location>
        <begin position="147"/>
        <end position="175"/>
    </location>
</feature>
<reference evidence="9" key="2">
    <citation type="submission" date="2025-08" db="UniProtKB">
        <authorList>
            <consortium name="RefSeq"/>
        </authorList>
    </citation>
    <scope>IDENTIFICATION</scope>
    <source>
        <tissue evidence="9">Leaf</tissue>
    </source>
</reference>
<accession>A0ABM3R4L7</accession>
<comment type="subcellular location">
    <subcellularLocation>
        <location evidence="1">Nucleus</location>
    </subcellularLocation>
</comment>
<evidence type="ECO:0000313" key="8">
    <source>
        <dbReference type="Proteomes" id="UP000813463"/>
    </source>
</evidence>
<dbReference type="InterPro" id="IPR015300">
    <property type="entry name" value="DNA-bd_pseudobarrel_sf"/>
</dbReference>
<evidence type="ECO:0000256" key="3">
    <source>
        <dbReference type="ARBA" id="ARBA00023125"/>
    </source>
</evidence>
<dbReference type="Pfam" id="PF02362">
    <property type="entry name" value="B3"/>
    <property type="match status" value="2"/>
</dbReference>
<evidence type="ECO:0000256" key="1">
    <source>
        <dbReference type="ARBA" id="ARBA00004123"/>
    </source>
</evidence>
<sequence>MRSTRLMTIKNKQASTISKTPTIEFDDSVKRNPSFFSIILSPITQQSKLRIPAEFVKKYGRHLSDEICLNVPNCEQPWKVELEKDKNKNDMFFGKGWEMLMEFYSLGYGHFLVFRFDGCLPSQFHVLIFNKTATEIDYPLRRTPPLNSNRKLKKEYRTQEANDDDDDESVINNLDSSDSDNNVKCSSIKEKGYDRISPEARKNLKKKLSVIKSEYPNFKTIMYPTHVRYRYNLGVNFSHASTYFARDKSDKVILKGPNGKNYRVGLYLNQTTAKFTDGWKDFVVDNGLNVGDGCMFELVKRPPNNVYQVSIFRI</sequence>
<protein>
    <submittedName>
        <fullName evidence="9">B3 domain-containing protein At4g01580</fullName>
    </submittedName>
</protein>
<organism evidence="8 9">
    <name type="scientific">Spinacia oleracea</name>
    <name type="common">Spinach</name>
    <dbReference type="NCBI Taxonomy" id="3562"/>
    <lineage>
        <taxon>Eukaryota</taxon>
        <taxon>Viridiplantae</taxon>
        <taxon>Streptophyta</taxon>
        <taxon>Embryophyta</taxon>
        <taxon>Tracheophyta</taxon>
        <taxon>Spermatophyta</taxon>
        <taxon>Magnoliopsida</taxon>
        <taxon>eudicotyledons</taxon>
        <taxon>Gunneridae</taxon>
        <taxon>Pentapetalae</taxon>
        <taxon>Caryophyllales</taxon>
        <taxon>Chenopodiaceae</taxon>
        <taxon>Chenopodioideae</taxon>
        <taxon>Anserineae</taxon>
        <taxon>Spinacia</taxon>
    </lineage>
</organism>
<evidence type="ECO:0000259" key="7">
    <source>
        <dbReference type="PROSITE" id="PS50863"/>
    </source>
</evidence>
<keyword evidence="8" id="KW-1185">Reference proteome</keyword>
<feature type="domain" description="TF-B3" evidence="7">
    <location>
        <begin position="34"/>
        <end position="132"/>
    </location>
</feature>
<dbReference type="InterPro" id="IPR050655">
    <property type="entry name" value="Plant_B3_domain"/>
</dbReference>
<gene>
    <name evidence="9" type="primary">LOC110776150</name>
</gene>
<keyword evidence="4" id="KW-0804">Transcription</keyword>
<dbReference type="CDD" id="cd10017">
    <property type="entry name" value="B3_DNA"/>
    <property type="match status" value="2"/>
</dbReference>
<dbReference type="PANTHER" id="PTHR31920:SF140">
    <property type="entry name" value="B3 DOMAIN-CONTAINING TRANSCRIPTION FACTOR VRN1-LIKE"/>
    <property type="match status" value="1"/>
</dbReference>
<dbReference type="RefSeq" id="XP_056690552.1">
    <property type="nucleotide sequence ID" value="XM_056834574.1"/>
</dbReference>
<feature type="domain" description="TF-B3" evidence="7">
    <location>
        <begin position="218"/>
        <end position="314"/>
    </location>
</feature>
<dbReference type="PROSITE" id="PS50863">
    <property type="entry name" value="B3"/>
    <property type="match status" value="2"/>
</dbReference>
<dbReference type="Proteomes" id="UP000813463">
    <property type="component" value="Chromosome 1"/>
</dbReference>
<keyword evidence="2" id="KW-0805">Transcription regulation</keyword>
<dbReference type="Gene3D" id="2.40.330.10">
    <property type="entry name" value="DNA-binding pseudobarrel domain"/>
    <property type="match status" value="2"/>
</dbReference>
<dbReference type="SMART" id="SM01019">
    <property type="entry name" value="B3"/>
    <property type="match status" value="2"/>
</dbReference>
<evidence type="ECO:0000256" key="2">
    <source>
        <dbReference type="ARBA" id="ARBA00023015"/>
    </source>
</evidence>
<dbReference type="PANTHER" id="PTHR31920">
    <property type="entry name" value="B3 DOMAIN-CONTAINING"/>
    <property type="match status" value="1"/>
</dbReference>
<proteinExistence type="predicted"/>
<evidence type="ECO:0000256" key="5">
    <source>
        <dbReference type="ARBA" id="ARBA00023242"/>
    </source>
</evidence>
<name>A0ABM3R4L7_SPIOL</name>
<keyword evidence="5" id="KW-0539">Nucleus</keyword>
<evidence type="ECO:0000256" key="6">
    <source>
        <dbReference type="SAM" id="MobiDB-lite"/>
    </source>
</evidence>
<keyword evidence="3" id="KW-0238">DNA-binding</keyword>
<evidence type="ECO:0000313" key="9">
    <source>
        <dbReference type="RefSeq" id="XP_056690552.1"/>
    </source>
</evidence>
<dbReference type="InterPro" id="IPR003340">
    <property type="entry name" value="B3_DNA-bd"/>
</dbReference>
<reference evidence="8" key="1">
    <citation type="journal article" date="2021" name="Nat. Commun.">
        <title>Genomic analyses provide insights into spinach domestication and the genetic basis of agronomic traits.</title>
        <authorList>
            <person name="Cai X."/>
            <person name="Sun X."/>
            <person name="Xu C."/>
            <person name="Sun H."/>
            <person name="Wang X."/>
            <person name="Ge C."/>
            <person name="Zhang Z."/>
            <person name="Wang Q."/>
            <person name="Fei Z."/>
            <person name="Jiao C."/>
            <person name="Wang Q."/>
        </authorList>
    </citation>
    <scope>NUCLEOTIDE SEQUENCE [LARGE SCALE GENOMIC DNA]</scope>
    <source>
        <strain evidence="8">cv. Varoflay</strain>
    </source>
</reference>
<dbReference type="GeneID" id="110776150"/>
<dbReference type="SUPFAM" id="SSF101936">
    <property type="entry name" value="DNA-binding pseudobarrel domain"/>
    <property type="match status" value="2"/>
</dbReference>